<dbReference type="AlphaFoldDB" id="E2BH71"/>
<dbReference type="EC" id="2.4.1.-" evidence="8"/>
<dbReference type="PhylomeDB" id="E2BH71"/>
<accession>E2BH71</accession>
<reference evidence="11 12" key="1">
    <citation type="journal article" date="2010" name="Science">
        <title>Genomic comparison of the ants Camponotus floridanus and Harpegnathos saltator.</title>
        <authorList>
            <person name="Bonasio R."/>
            <person name="Zhang G."/>
            <person name="Ye C."/>
            <person name="Mutti N.S."/>
            <person name="Fang X."/>
            <person name="Qin N."/>
            <person name="Donahue G."/>
            <person name="Yang P."/>
            <person name="Li Q."/>
            <person name="Li C."/>
            <person name="Zhang P."/>
            <person name="Huang Z."/>
            <person name="Berger S.L."/>
            <person name="Reinberg D."/>
            <person name="Wang J."/>
            <person name="Liebig J."/>
        </authorList>
    </citation>
    <scope>NUCLEOTIDE SEQUENCE [LARGE SCALE GENOMIC DNA]</scope>
    <source>
        <strain evidence="11 12">R22 G/1</strain>
    </source>
</reference>
<sequence>MPVAGTRRLCRVGLAAVLVTALCVLTLLDSPPRLPDPPTDLPPTPGGEPPGTRSIVAYSWARRLALDYRPTKQCDGNGTREMALNAAYKPPGTKWLETIPGQLFLYSAHLDLRVAGYPSIRVIGVKRGTPPPSTLFCTIWYREHGRTRSVSVEALVSTIWLNEWGGTEDSYTGVLVNCQLPLDGSIRSQPSWVHVGLNGCHANASHSLTTRSEFAADEPLASGRKRRRQQFTLCIKGLDFDEDISHRLIAFVELHRILGAKLFYFYVFNVHENVLKVLRLYERSNVVRWFALDLPGDLPNEKSARRRFFREDIWTKRRMELIPYNHCFYENLHRSEFVVPIDIDEAIVPTRRKTWHELLLDERGKLGRSFKDFASYSVRNAYFFPELQNKSQSDQLAGADRRRRQLVGRGRSADPYPDYLDTMRTASISPEGDSVKSFVSTRRALTVHNHYALTTLNPSTRRAHHLDSNDVLKHHHRACDSRHLDCDLLMEDVRIDESALRYADELKTRMKIALADLNALP</sequence>
<keyword evidence="12" id="KW-1185">Reference proteome</keyword>
<comment type="subcellular location">
    <subcellularLocation>
        <location evidence="1">Membrane</location>
        <topology evidence="1">Single-pass membrane protein</topology>
    </subcellularLocation>
</comment>
<feature type="signal peptide" evidence="10">
    <location>
        <begin position="1"/>
        <end position="21"/>
    </location>
</feature>
<dbReference type="GO" id="GO:0016020">
    <property type="term" value="C:membrane"/>
    <property type="evidence" value="ECO:0007669"/>
    <property type="project" value="UniProtKB-SubCell"/>
</dbReference>
<evidence type="ECO:0000256" key="4">
    <source>
        <dbReference type="ARBA" id="ARBA00022679"/>
    </source>
</evidence>
<evidence type="ECO:0000256" key="5">
    <source>
        <dbReference type="ARBA" id="ARBA00022692"/>
    </source>
</evidence>
<dbReference type="OrthoDB" id="7917939at2759"/>
<evidence type="ECO:0000256" key="2">
    <source>
        <dbReference type="ARBA" id="ARBA00007647"/>
    </source>
</evidence>
<keyword evidence="4 8" id="KW-0808">Transferase</keyword>
<evidence type="ECO:0000256" key="1">
    <source>
        <dbReference type="ARBA" id="ARBA00004167"/>
    </source>
</evidence>
<keyword evidence="10" id="KW-0732">Signal</keyword>
<keyword evidence="5" id="KW-0812">Transmembrane</keyword>
<evidence type="ECO:0000256" key="8">
    <source>
        <dbReference type="RuleBase" id="RU366017"/>
    </source>
</evidence>
<dbReference type="Pfam" id="PF01697">
    <property type="entry name" value="Glyco_transf_92"/>
    <property type="match status" value="1"/>
</dbReference>
<proteinExistence type="inferred from homology"/>
<comment type="similarity">
    <text evidence="2 8">Belongs to the glycosyltransferase 92 family.</text>
</comment>
<evidence type="ECO:0000313" key="11">
    <source>
        <dbReference type="EMBL" id="EFN84992.1"/>
    </source>
</evidence>
<protein>
    <recommendedName>
        <fullName evidence="8">Glycosyltransferase family 92 protein</fullName>
        <ecNumber evidence="8">2.4.1.-</ecNumber>
    </recommendedName>
</protein>
<dbReference type="Proteomes" id="UP000008237">
    <property type="component" value="Unassembled WGS sequence"/>
</dbReference>
<evidence type="ECO:0000256" key="9">
    <source>
        <dbReference type="SAM" id="MobiDB-lite"/>
    </source>
</evidence>
<organism evidence="12">
    <name type="scientific">Harpegnathos saltator</name>
    <name type="common">Jerdon's jumping ant</name>
    <dbReference type="NCBI Taxonomy" id="610380"/>
    <lineage>
        <taxon>Eukaryota</taxon>
        <taxon>Metazoa</taxon>
        <taxon>Ecdysozoa</taxon>
        <taxon>Arthropoda</taxon>
        <taxon>Hexapoda</taxon>
        <taxon>Insecta</taxon>
        <taxon>Pterygota</taxon>
        <taxon>Neoptera</taxon>
        <taxon>Endopterygota</taxon>
        <taxon>Hymenoptera</taxon>
        <taxon>Apocrita</taxon>
        <taxon>Aculeata</taxon>
        <taxon>Formicoidea</taxon>
        <taxon>Formicidae</taxon>
        <taxon>Ponerinae</taxon>
        <taxon>Ponerini</taxon>
        <taxon>Harpegnathos</taxon>
    </lineage>
</organism>
<keyword evidence="6" id="KW-1133">Transmembrane helix</keyword>
<name>E2BH71_HARSA</name>
<dbReference type="GO" id="GO:0005737">
    <property type="term" value="C:cytoplasm"/>
    <property type="evidence" value="ECO:0007669"/>
    <property type="project" value="TreeGrafter"/>
</dbReference>
<dbReference type="PANTHER" id="PTHR21461">
    <property type="entry name" value="GLYCOSYLTRANSFERASE FAMILY 92 PROTEIN"/>
    <property type="match status" value="1"/>
</dbReference>
<dbReference type="EMBL" id="GL448268">
    <property type="protein sequence ID" value="EFN84992.1"/>
    <property type="molecule type" value="Genomic_DNA"/>
</dbReference>
<evidence type="ECO:0000256" key="10">
    <source>
        <dbReference type="SAM" id="SignalP"/>
    </source>
</evidence>
<keyword evidence="7" id="KW-0472">Membrane</keyword>
<gene>
    <name evidence="11" type="ORF">EAI_17333</name>
</gene>
<dbReference type="GO" id="GO:0016757">
    <property type="term" value="F:glycosyltransferase activity"/>
    <property type="evidence" value="ECO:0007669"/>
    <property type="project" value="UniProtKB-UniRule"/>
</dbReference>
<dbReference type="InterPro" id="IPR008166">
    <property type="entry name" value="Glyco_transf_92"/>
</dbReference>
<dbReference type="KEGG" id="hst:105182763"/>
<dbReference type="PANTHER" id="PTHR21461:SF69">
    <property type="entry name" value="GLYCOSYLTRANSFERASE FAMILY 92 PROTEIN"/>
    <property type="match status" value="1"/>
</dbReference>
<evidence type="ECO:0000313" key="12">
    <source>
        <dbReference type="Proteomes" id="UP000008237"/>
    </source>
</evidence>
<dbReference type="InParanoid" id="E2BH71"/>
<keyword evidence="3 8" id="KW-0328">Glycosyltransferase</keyword>
<feature type="chain" id="PRO_5003157296" description="Glycosyltransferase family 92 protein" evidence="10">
    <location>
        <begin position="22"/>
        <end position="521"/>
    </location>
</feature>
<dbReference type="OMA" id="LEWIEMQ"/>
<evidence type="ECO:0000256" key="7">
    <source>
        <dbReference type="ARBA" id="ARBA00023136"/>
    </source>
</evidence>
<evidence type="ECO:0000256" key="3">
    <source>
        <dbReference type="ARBA" id="ARBA00022676"/>
    </source>
</evidence>
<evidence type="ECO:0000256" key="6">
    <source>
        <dbReference type="ARBA" id="ARBA00022989"/>
    </source>
</evidence>
<feature type="region of interest" description="Disordered" evidence="9">
    <location>
        <begin position="394"/>
        <end position="413"/>
    </location>
</feature>